<evidence type="ECO:0000256" key="10">
    <source>
        <dbReference type="HAMAP-Rule" id="MF_01808"/>
    </source>
</evidence>
<feature type="active site" evidence="10">
    <location>
        <position position="250"/>
    </location>
</feature>
<dbReference type="GO" id="GO:0003677">
    <property type="term" value="F:DNA binding"/>
    <property type="evidence" value="ECO:0007669"/>
    <property type="project" value="UniProtKB-UniRule"/>
</dbReference>
<dbReference type="NCBIfam" id="TIGR02225">
    <property type="entry name" value="recomb_XerD"/>
    <property type="match status" value="1"/>
</dbReference>
<keyword evidence="14" id="KW-1185">Reference proteome</keyword>
<dbReference type="InterPro" id="IPR011932">
    <property type="entry name" value="Recomb_XerD"/>
</dbReference>
<evidence type="ECO:0000256" key="6">
    <source>
        <dbReference type="ARBA" id="ARBA00022908"/>
    </source>
</evidence>
<dbReference type="GO" id="GO:0005737">
    <property type="term" value="C:cytoplasm"/>
    <property type="evidence" value="ECO:0007669"/>
    <property type="project" value="UniProtKB-SubCell"/>
</dbReference>
<accession>A0A0F6YIT0</accession>
<dbReference type="InterPro" id="IPR002104">
    <property type="entry name" value="Integrase_catalytic"/>
</dbReference>
<dbReference type="PROSITE" id="PS51898">
    <property type="entry name" value="TYR_RECOMBINASE"/>
    <property type="match status" value="1"/>
</dbReference>
<dbReference type="SUPFAM" id="SSF47823">
    <property type="entry name" value="lambda integrase-like, N-terminal domain"/>
    <property type="match status" value="1"/>
</dbReference>
<dbReference type="HAMAP" id="MF_01808">
    <property type="entry name" value="Recomb_XerC_XerD"/>
    <property type="match status" value="1"/>
</dbReference>
<dbReference type="Proteomes" id="UP000034883">
    <property type="component" value="Chromosome"/>
</dbReference>
<evidence type="ECO:0000256" key="2">
    <source>
        <dbReference type="ARBA" id="ARBA00010450"/>
    </source>
</evidence>
<dbReference type="PANTHER" id="PTHR30349">
    <property type="entry name" value="PHAGE INTEGRASE-RELATED"/>
    <property type="match status" value="1"/>
</dbReference>
<dbReference type="CDD" id="cd00798">
    <property type="entry name" value="INT_XerDC_C"/>
    <property type="match status" value="1"/>
</dbReference>
<evidence type="ECO:0000256" key="9">
    <source>
        <dbReference type="ARBA" id="ARBA00023306"/>
    </source>
</evidence>
<keyword evidence="4 10" id="KW-0132">Cell division</keyword>
<dbReference type="InterPro" id="IPR004107">
    <property type="entry name" value="Integrase_SAM-like_N"/>
</dbReference>
<dbReference type="InterPro" id="IPR011010">
    <property type="entry name" value="DNA_brk_join_enz"/>
</dbReference>
<keyword evidence="9 10" id="KW-0131">Cell cycle</keyword>
<evidence type="ECO:0000256" key="1">
    <source>
        <dbReference type="ARBA" id="ARBA00004496"/>
    </source>
</evidence>
<proteinExistence type="inferred from homology"/>
<keyword evidence="6 10" id="KW-0229">DNA integration</keyword>
<dbReference type="InterPro" id="IPR044068">
    <property type="entry name" value="CB"/>
</dbReference>
<dbReference type="GO" id="GO:0007059">
    <property type="term" value="P:chromosome segregation"/>
    <property type="evidence" value="ECO:0007669"/>
    <property type="project" value="UniProtKB-UniRule"/>
</dbReference>
<keyword evidence="7 10" id="KW-0238">DNA-binding</keyword>
<evidence type="ECO:0000256" key="3">
    <source>
        <dbReference type="ARBA" id="ARBA00022490"/>
    </source>
</evidence>
<dbReference type="STRING" id="927083.DB32_003677"/>
<feature type="domain" description="Core-binding (CB)" evidence="12">
    <location>
        <begin position="9"/>
        <end position="94"/>
    </location>
</feature>
<evidence type="ECO:0000256" key="5">
    <source>
        <dbReference type="ARBA" id="ARBA00022829"/>
    </source>
</evidence>
<dbReference type="AlphaFoldDB" id="A0A0F6YIT0"/>
<evidence type="ECO:0000259" key="12">
    <source>
        <dbReference type="PROSITE" id="PS51900"/>
    </source>
</evidence>
<evidence type="ECO:0000313" key="14">
    <source>
        <dbReference type="Proteomes" id="UP000034883"/>
    </source>
</evidence>
<feature type="active site" description="O-(3'-phospho-DNA)-tyrosine intermediate" evidence="10">
    <location>
        <position position="285"/>
    </location>
</feature>
<dbReference type="EMBL" id="CP011125">
    <property type="protein sequence ID" value="AKF06528.1"/>
    <property type="molecule type" value="Genomic_DNA"/>
</dbReference>
<feature type="active site" evidence="10">
    <location>
        <position position="156"/>
    </location>
</feature>
<dbReference type="InterPro" id="IPR050090">
    <property type="entry name" value="Tyrosine_recombinase_XerCD"/>
</dbReference>
<name>A0A0F6YIT0_9BACT</name>
<keyword evidence="8 10" id="KW-0233">DNA recombination</keyword>
<feature type="active site" evidence="10">
    <location>
        <position position="180"/>
    </location>
</feature>
<dbReference type="GO" id="GO:0009037">
    <property type="term" value="F:tyrosine-based site-specific recombinase activity"/>
    <property type="evidence" value="ECO:0007669"/>
    <property type="project" value="UniProtKB-UniRule"/>
</dbReference>
<dbReference type="SUPFAM" id="SSF56349">
    <property type="entry name" value="DNA breaking-rejoining enzymes"/>
    <property type="match status" value="1"/>
</dbReference>
<comment type="function">
    <text evidence="10">Site-specific tyrosine recombinase, which acts by catalyzing the cutting and rejoining of the recombining DNA molecules. The XerC-XerD complex is essential to convert dimers of the bacterial chromosome into monomers to permit their segregation at cell division. It also contributes to the segregational stability of plasmids.</text>
</comment>
<keyword evidence="5 10" id="KW-0159">Chromosome partition</keyword>
<dbReference type="Gene3D" id="1.10.443.10">
    <property type="entry name" value="Intergrase catalytic core"/>
    <property type="match status" value="1"/>
</dbReference>
<protein>
    <recommendedName>
        <fullName evidence="10">Tyrosine recombinase XerC</fullName>
    </recommendedName>
</protein>
<dbReference type="InterPro" id="IPR023009">
    <property type="entry name" value="Tyrosine_recombinase_XerC/XerD"/>
</dbReference>
<feature type="active site" evidence="10">
    <location>
        <position position="276"/>
    </location>
</feature>
<sequence length="304" mass="33854">MRATIRAMSESDLLVDAYLTHLKVERGLGAATIQAYATDLSRYARHLESESLDVASADGAAISGFLYALSKSELSARSQARYLSSLRGLYKWLLSEKHVARDPTELVDSPRLPRKLPVVLSKDEILALLGAPDLDDTPLGIRDAAMLHTMYAAGLRVSELVRLELGDVNLETGFVQAFGKGRKRRIVPLGTPARRRIERWKSEVRGRWAADSSRFLFVTELGTPMTRQNFFARVRHWALAAGISRPISPHKLRHSFATHLLLGGADLRAVQTMLGHADVTTTQVYTHVTGEHLSSMHRRYHPRG</sequence>
<dbReference type="GO" id="GO:0051301">
    <property type="term" value="P:cell division"/>
    <property type="evidence" value="ECO:0007669"/>
    <property type="project" value="UniProtKB-KW"/>
</dbReference>
<dbReference type="Gene3D" id="1.10.150.130">
    <property type="match status" value="1"/>
</dbReference>
<dbReference type="Pfam" id="PF02899">
    <property type="entry name" value="Phage_int_SAM_1"/>
    <property type="match status" value="1"/>
</dbReference>
<evidence type="ECO:0000313" key="13">
    <source>
        <dbReference type="EMBL" id="AKF06528.1"/>
    </source>
</evidence>
<feature type="domain" description="Tyr recombinase" evidence="11">
    <location>
        <begin position="115"/>
        <end position="298"/>
    </location>
</feature>
<evidence type="ECO:0000256" key="8">
    <source>
        <dbReference type="ARBA" id="ARBA00023172"/>
    </source>
</evidence>
<dbReference type="Pfam" id="PF00589">
    <property type="entry name" value="Phage_integrase"/>
    <property type="match status" value="1"/>
</dbReference>
<dbReference type="KEGG" id="samy:DB32_003677"/>
<comment type="similarity">
    <text evidence="2">Belongs to the 'phage' integrase family. XerD subfamily.</text>
</comment>
<comment type="similarity">
    <text evidence="10">Belongs to the 'phage' integrase family. XerC subfamily.</text>
</comment>
<comment type="subunit">
    <text evidence="10">Forms a cyclic heterotetrameric complex composed of two molecules of XerC and two molecules of XerD.</text>
</comment>
<organism evidence="13 14">
    <name type="scientific">Sandaracinus amylolyticus</name>
    <dbReference type="NCBI Taxonomy" id="927083"/>
    <lineage>
        <taxon>Bacteria</taxon>
        <taxon>Pseudomonadati</taxon>
        <taxon>Myxococcota</taxon>
        <taxon>Polyangia</taxon>
        <taxon>Polyangiales</taxon>
        <taxon>Sandaracinaceae</taxon>
        <taxon>Sandaracinus</taxon>
    </lineage>
</organism>
<comment type="subcellular location">
    <subcellularLocation>
        <location evidence="1 10">Cytoplasm</location>
    </subcellularLocation>
</comment>
<evidence type="ECO:0000259" key="11">
    <source>
        <dbReference type="PROSITE" id="PS51898"/>
    </source>
</evidence>
<dbReference type="PROSITE" id="PS51900">
    <property type="entry name" value="CB"/>
    <property type="match status" value="1"/>
</dbReference>
<dbReference type="InterPro" id="IPR013762">
    <property type="entry name" value="Integrase-like_cat_sf"/>
</dbReference>
<gene>
    <name evidence="10" type="primary">xerC</name>
    <name evidence="13" type="ORF">DB32_003677</name>
</gene>
<dbReference type="GO" id="GO:0006313">
    <property type="term" value="P:DNA transposition"/>
    <property type="evidence" value="ECO:0007669"/>
    <property type="project" value="UniProtKB-UniRule"/>
</dbReference>
<dbReference type="NCBIfam" id="NF001399">
    <property type="entry name" value="PRK00283.1"/>
    <property type="match status" value="1"/>
</dbReference>
<keyword evidence="3 10" id="KW-0963">Cytoplasm</keyword>
<evidence type="ECO:0000256" key="4">
    <source>
        <dbReference type="ARBA" id="ARBA00022618"/>
    </source>
</evidence>
<feature type="active site" evidence="10">
    <location>
        <position position="253"/>
    </location>
</feature>
<dbReference type="PANTHER" id="PTHR30349:SF90">
    <property type="entry name" value="TYROSINE RECOMBINASE XERD"/>
    <property type="match status" value="1"/>
</dbReference>
<dbReference type="InterPro" id="IPR010998">
    <property type="entry name" value="Integrase_recombinase_N"/>
</dbReference>
<reference evidence="13 14" key="1">
    <citation type="submission" date="2015-03" db="EMBL/GenBank/DDBJ databases">
        <title>Genome assembly of Sandaracinus amylolyticus DSM 53668.</title>
        <authorList>
            <person name="Sharma G."/>
            <person name="Subramanian S."/>
        </authorList>
    </citation>
    <scope>NUCLEOTIDE SEQUENCE [LARGE SCALE GENOMIC DNA]</scope>
    <source>
        <strain evidence="13 14">DSM 53668</strain>
    </source>
</reference>
<evidence type="ECO:0000256" key="7">
    <source>
        <dbReference type="ARBA" id="ARBA00023125"/>
    </source>
</evidence>